<dbReference type="GeneTree" id="ENSGT00940000154843"/>
<dbReference type="InterPro" id="IPR041615">
    <property type="entry name" value="Desmoplakin_SH3"/>
</dbReference>
<protein>
    <submittedName>
        <fullName evidence="15">Desmoplakin b</fullName>
    </submittedName>
</protein>
<dbReference type="FunFam" id="1.20.58.60:FF:000010">
    <property type="entry name" value="plectin isoform X2"/>
    <property type="match status" value="1"/>
</dbReference>
<dbReference type="GO" id="GO:0042060">
    <property type="term" value="P:wound healing"/>
    <property type="evidence" value="ECO:0007669"/>
    <property type="project" value="TreeGrafter"/>
</dbReference>
<keyword evidence="8 11" id="KW-0175">Coiled coil</keyword>
<dbReference type="Gene3D" id="1.20.58.60">
    <property type="match status" value="3"/>
</dbReference>
<comment type="similarity">
    <text evidence="3">Belongs to the plakin or cytolinker family.</text>
</comment>
<keyword evidence="4" id="KW-1003">Cell membrane</keyword>
<keyword evidence="9" id="KW-0472">Membrane</keyword>
<feature type="coiled-coil region" evidence="11">
    <location>
        <begin position="802"/>
        <end position="889"/>
    </location>
</feature>
<dbReference type="InterPro" id="IPR043197">
    <property type="entry name" value="Plakin"/>
</dbReference>
<evidence type="ECO:0000256" key="12">
    <source>
        <dbReference type="SAM" id="MobiDB-lite"/>
    </source>
</evidence>
<dbReference type="GO" id="GO:0031101">
    <property type="term" value="P:fin regeneration"/>
    <property type="evidence" value="ECO:0007669"/>
    <property type="project" value="UniProtKB-ARBA"/>
</dbReference>
<proteinExistence type="inferred from homology"/>
<feature type="coiled-coil region" evidence="11">
    <location>
        <begin position="90"/>
        <end position="117"/>
    </location>
</feature>
<evidence type="ECO:0000256" key="9">
    <source>
        <dbReference type="ARBA" id="ARBA00023136"/>
    </source>
</evidence>
<evidence type="ECO:0000259" key="14">
    <source>
        <dbReference type="Pfam" id="PF18373"/>
    </source>
</evidence>
<feature type="region of interest" description="Disordered" evidence="12">
    <location>
        <begin position="1741"/>
        <end position="1796"/>
    </location>
</feature>
<dbReference type="PANTHER" id="PTHR23169:SF26">
    <property type="entry name" value="DESMOPLAKIN"/>
    <property type="match status" value="1"/>
</dbReference>
<dbReference type="InterPro" id="IPR001101">
    <property type="entry name" value="Plectin_repeat"/>
</dbReference>
<feature type="domain" description="Desmoplakin spectrin-like" evidence="14">
    <location>
        <begin position="326"/>
        <end position="403"/>
    </location>
</feature>
<dbReference type="FunFam" id="3.90.1290.10:FF:000002">
    <property type="entry name" value="Plectin a"/>
    <property type="match status" value="1"/>
</dbReference>
<feature type="coiled-coil region" evidence="11">
    <location>
        <begin position="160"/>
        <end position="219"/>
    </location>
</feature>
<dbReference type="Pfam" id="PF00681">
    <property type="entry name" value="Plectin"/>
    <property type="match status" value="6"/>
</dbReference>
<dbReference type="Gene3D" id="3.90.1290.10">
    <property type="entry name" value="Plakin repeat"/>
    <property type="match status" value="3"/>
</dbReference>
<reference evidence="15" key="2">
    <citation type="submission" date="2025-09" db="UniProtKB">
        <authorList>
            <consortium name="Ensembl"/>
        </authorList>
    </citation>
    <scope>IDENTIFICATION</scope>
</reference>
<evidence type="ECO:0000256" key="5">
    <source>
        <dbReference type="ARBA" id="ARBA00022553"/>
    </source>
</evidence>
<sequence>WGDDPAAIEQQLINHQKFHSSIQRSPEVDRAKDDLQLSFGRAQQLRDLQQIIQQISTAIMWVNDREEEELVFDWGDKNIDQYIPKKQESYSKLMSALEDKEKDLNKLKAKVDVLLKNNHPASDKIEAYQDTLQTQWSWLLQITKCIDIHLKENAAYSQFFKEANETYSTLQKEHETIRKKFTCDKNTSLENLLELLRGLEREREKIMENKRQVQHLVNKSKSIVRLKPRNPEEKSSSPVIVKALCDFKQDQKVICKDNEAILKDNSQRSKWDVTGPGGLDMLVPSVCLIVPPPNPLSVSLAKKNEQYYEAILAIWNQLYINVKSLIAWQYCLLDIKHINSLTMTMLAKMRPEDYRQIFKNLENHFEEFKLSCHNSQMFDDEDKRRMETQVSGAQTHYEQLVVQLPTYSQYLKKTLYIQHCNNTAYHSVFSAMGMSLLLKCCRVTNVSCLISIYFLTHLNSEMNRRIFLHIACQYHLENKYVLVFFFWNDIDYVFLLHLFMFIRLQALRDMLQSIAQVEDIVKVHEARLTEKETTSLSTSEVQDYVSTLKSIKAELELKKNVLASMETQLANVSHWNSQVGGPYYRCDMMLSKYTEQVGLLSDRWKRIQGQIDTRLQDLQLYLPQLQHYTQTSTSLTDWIDATRKKQDSLQNTKIETVQALNDHINKQKALNTEIKAKRETVDSVLKDNDSCVRSVKDYETDLASYTSGLETLLNIPIKRTMLKSPTMDLNQEATQLQTRYMELFTLSGDYYKFLGELLKSMEELKSIQSEYSDIVKERDALLLKLQLSENGKDRLKMLEDELGRIKLSLDSELRNKQRLQEENDRVKRDLSYWKDQYDSKQSLIRQYDTDKEYLEREKNALKSEIERLMRELRELEETYKSRLSTIQKEMHEMTTTRIITETELRRTRESSTLDASTLIFDGVRKPVTANQLLDCGVLDKPTFSQLVNGQKTVPEVSVDKKVNLKGTGPIAGVVVGSQGKMSLSEAKKQMLLPDDSANLLLEAQAATGHIIDPRNNQKLTVEEACARGVVDIKDRDRLLAAEAAAVGYKHPSASKPLSVFEAMQKGLIDKRIGVRLLQAQESLGGILDPILSVFLPKDIAKQRNLIDEDLYQALNRCPECYVDPDTQQPTTYISLKRKCKTEPSTGLLLLPEPKMPLTVRGLRGEVSVIDLVDANLLKQSDVDQVNQGRLTRQDIEDRLRSYLRGSTCIAGVYDEANDKVIPIYQAMKDGLLRRGTTLELLEAQAASGFMVDPINNLYLTVSDAYSKNLFGPEFKDSLLAAESAVTGYKTPGTNKIISLFQAMEKGLIEKGHGIRLLQAQIASGGIIDPEHSHRIDVNVAYKRGYFNEAINKILTDEGDETKGFFDPNTDENLTYLQLKKRCITDKKTGLILLPIMNKKKQESTQKNTTRKRRVLIVDPETNREMTVREAYDKKFIDYDTYLELSQQECEWDEITITAPDGSVKFVIIDRKTGRQYDISELLEKKVIDQSVLDKYRSHVITLTEFADIITNKTTHGSFSSSTARPMMTTTRTTTHISSVSVNLPSQEPVGAIFDTENVEKISITEALNRGLVDAITAQRLLEAQACTGGIINPANGRRLSIQEASRLGIINDEMATKLKPAQKAYLGFEDVKTKKKMSVAQAMKEMWVPYEAGQRFMEFQFVTGGLYDPEMECRRTLEDALKMGWLDERAALKLQDIKSHAKNLTCPKSKLKISYKEALDNSLVEESTGVRMLQASSVSSRGISSPYNVSSAPGSTTGSRSGSRQGSRRSSVDLSSPSSSLTGHYSYSFTSFSSTR</sequence>
<dbReference type="Proteomes" id="UP000261640">
    <property type="component" value="Unplaced"/>
</dbReference>
<keyword evidence="5" id="KW-0597">Phosphoprotein</keyword>
<dbReference type="SUPFAM" id="SSF75399">
    <property type="entry name" value="Plakin repeat"/>
    <property type="match status" value="4"/>
</dbReference>
<evidence type="ECO:0000256" key="8">
    <source>
        <dbReference type="ARBA" id="ARBA00023054"/>
    </source>
</evidence>
<evidence type="ECO:0000256" key="1">
    <source>
        <dbReference type="ARBA" id="ARBA00004236"/>
    </source>
</evidence>
<evidence type="ECO:0000259" key="13">
    <source>
        <dbReference type="Pfam" id="PF17902"/>
    </source>
</evidence>
<evidence type="ECO:0000313" key="15">
    <source>
        <dbReference type="Ensembl" id="ENSMAMP00000064666.1"/>
    </source>
</evidence>
<dbReference type="FunFam" id="3.90.1290.10:FF:000001">
    <property type="entry name" value="Plectin a"/>
    <property type="match status" value="2"/>
</dbReference>
<evidence type="ECO:0000313" key="16">
    <source>
        <dbReference type="Proteomes" id="UP000261640"/>
    </source>
</evidence>
<dbReference type="GO" id="GO:0030057">
    <property type="term" value="C:desmosome"/>
    <property type="evidence" value="ECO:0007669"/>
    <property type="project" value="UniProtKB-SubCell"/>
</dbReference>
<dbReference type="PANTHER" id="PTHR23169">
    <property type="entry name" value="ENVOPLAKIN"/>
    <property type="match status" value="1"/>
</dbReference>
<dbReference type="GO" id="GO:0060047">
    <property type="term" value="P:heart contraction"/>
    <property type="evidence" value="ECO:0007669"/>
    <property type="project" value="UniProtKB-ARBA"/>
</dbReference>
<keyword evidence="16" id="KW-1185">Reference proteome</keyword>
<comment type="subcellular location">
    <subcellularLocation>
        <location evidence="2">Cell junction</location>
        <location evidence="2">Desmosome</location>
    </subcellularLocation>
    <subcellularLocation>
        <location evidence="1">Cell membrane</location>
    </subcellularLocation>
</comment>
<evidence type="ECO:0000256" key="7">
    <source>
        <dbReference type="ARBA" id="ARBA00022949"/>
    </source>
</evidence>
<feature type="domain" description="Desmoplakin SH3" evidence="13">
    <location>
        <begin position="226"/>
        <end position="291"/>
    </location>
</feature>
<dbReference type="SMART" id="SM00150">
    <property type="entry name" value="SPEC"/>
    <property type="match status" value="3"/>
</dbReference>
<dbReference type="InterPro" id="IPR041573">
    <property type="entry name" value="Desmoplakin_Spectrin-like"/>
</dbReference>
<dbReference type="Pfam" id="PF18373">
    <property type="entry name" value="Spectrin_2"/>
    <property type="match status" value="1"/>
</dbReference>
<evidence type="ECO:0000256" key="11">
    <source>
        <dbReference type="SAM" id="Coils"/>
    </source>
</evidence>
<dbReference type="GO" id="GO:0045104">
    <property type="term" value="P:intermediate filament cytoskeleton organization"/>
    <property type="evidence" value="ECO:0007669"/>
    <property type="project" value="InterPro"/>
</dbReference>
<dbReference type="SUPFAM" id="SSF46966">
    <property type="entry name" value="Spectrin repeat"/>
    <property type="match status" value="3"/>
</dbReference>
<dbReference type="GO" id="GO:0002934">
    <property type="term" value="P:desmosome organization"/>
    <property type="evidence" value="ECO:0007669"/>
    <property type="project" value="UniProtKB-ARBA"/>
</dbReference>
<reference evidence="15" key="1">
    <citation type="submission" date="2025-08" db="UniProtKB">
        <authorList>
            <consortium name="Ensembl"/>
        </authorList>
    </citation>
    <scope>IDENTIFICATION</scope>
</reference>
<dbReference type="Pfam" id="PF21019">
    <property type="entry name" value="Spectrin_3"/>
    <property type="match status" value="1"/>
</dbReference>
<dbReference type="InterPro" id="IPR035915">
    <property type="entry name" value="Plakin_repeat_sf"/>
</dbReference>
<dbReference type="GO" id="GO:0005198">
    <property type="term" value="F:structural molecule activity"/>
    <property type="evidence" value="ECO:0007669"/>
    <property type="project" value="TreeGrafter"/>
</dbReference>
<evidence type="ECO:0000256" key="10">
    <source>
        <dbReference type="ARBA" id="ARBA00056058"/>
    </source>
</evidence>
<dbReference type="Gene3D" id="1.20.58.1060">
    <property type="match status" value="1"/>
</dbReference>
<dbReference type="GO" id="GO:0061436">
    <property type="term" value="P:establishment of skin barrier"/>
    <property type="evidence" value="ECO:0007669"/>
    <property type="project" value="UniProtKB-ARBA"/>
</dbReference>
<dbReference type="GO" id="GO:0014704">
    <property type="term" value="C:intercalated disc"/>
    <property type="evidence" value="ECO:0007669"/>
    <property type="project" value="TreeGrafter"/>
</dbReference>
<dbReference type="Pfam" id="PF17902">
    <property type="entry name" value="SH3_10"/>
    <property type="match status" value="1"/>
</dbReference>
<feature type="compositionally biased region" description="Low complexity" evidence="12">
    <location>
        <begin position="1750"/>
        <end position="1796"/>
    </location>
</feature>
<dbReference type="InterPro" id="IPR018159">
    <property type="entry name" value="Spectrin/alpha-actinin"/>
</dbReference>
<dbReference type="GO" id="GO:0005886">
    <property type="term" value="C:plasma membrane"/>
    <property type="evidence" value="ECO:0007669"/>
    <property type="project" value="UniProtKB-SubCell"/>
</dbReference>
<dbReference type="Gene3D" id="3.30.160.780">
    <property type="match status" value="1"/>
</dbReference>
<dbReference type="GO" id="GO:0005737">
    <property type="term" value="C:cytoplasm"/>
    <property type="evidence" value="ECO:0007669"/>
    <property type="project" value="TreeGrafter"/>
</dbReference>
<organism evidence="15 16">
    <name type="scientific">Mastacembelus armatus</name>
    <name type="common">zig-zag eel</name>
    <dbReference type="NCBI Taxonomy" id="205130"/>
    <lineage>
        <taxon>Eukaryota</taxon>
        <taxon>Metazoa</taxon>
        <taxon>Chordata</taxon>
        <taxon>Craniata</taxon>
        <taxon>Vertebrata</taxon>
        <taxon>Euteleostomi</taxon>
        <taxon>Actinopterygii</taxon>
        <taxon>Neopterygii</taxon>
        <taxon>Teleostei</taxon>
        <taxon>Neoteleostei</taxon>
        <taxon>Acanthomorphata</taxon>
        <taxon>Anabantaria</taxon>
        <taxon>Synbranchiformes</taxon>
        <taxon>Mastacembelidae</taxon>
        <taxon>Mastacembelus</taxon>
    </lineage>
</organism>
<dbReference type="Gene3D" id="2.30.30.40">
    <property type="entry name" value="SH3 Domains"/>
    <property type="match status" value="1"/>
</dbReference>
<dbReference type="SMART" id="SM00250">
    <property type="entry name" value="PLEC"/>
    <property type="match status" value="16"/>
</dbReference>
<evidence type="ECO:0000256" key="6">
    <source>
        <dbReference type="ARBA" id="ARBA00022737"/>
    </source>
</evidence>
<accession>A0A7N8YAF6</accession>
<dbReference type="FunFam" id="3.30.160.780:FF:000001">
    <property type="entry name" value="Plectin a"/>
    <property type="match status" value="1"/>
</dbReference>
<keyword evidence="6" id="KW-0677">Repeat</keyword>
<evidence type="ECO:0000256" key="3">
    <source>
        <dbReference type="ARBA" id="ARBA00009109"/>
    </source>
</evidence>
<keyword evidence="7" id="KW-0965">Cell junction</keyword>
<name>A0A7N8YAF6_9TELE</name>
<evidence type="ECO:0000256" key="2">
    <source>
        <dbReference type="ARBA" id="ARBA00004568"/>
    </source>
</evidence>
<dbReference type="GO" id="GO:0005882">
    <property type="term" value="C:intermediate filament"/>
    <property type="evidence" value="ECO:0007669"/>
    <property type="project" value="TreeGrafter"/>
</dbReference>
<dbReference type="GO" id="GO:0098609">
    <property type="term" value="P:cell-cell adhesion"/>
    <property type="evidence" value="ECO:0007669"/>
    <property type="project" value="TreeGrafter"/>
</dbReference>
<evidence type="ECO:0000256" key="4">
    <source>
        <dbReference type="ARBA" id="ARBA00022475"/>
    </source>
</evidence>
<dbReference type="Ensembl" id="ENSMAMT00000045528.1">
    <property type="protein sequence ID" value="ENSMAMP00000064666.1"/>
    <property type="gene ID" value="ENSMAMG00000014043.2"/>
</dbReference>
<comment type="function">
    <text evidence="10">Involved in the organization of desmosome cell-cell junctions. Of particular importance in cell adhesion in the skin and during cardiac development. May also play a role in the regulation of Wnt, TGF-beta and Hippo signaling pathways.</text>
</comment>